<evidence type="ECO:0000259" key="2">
    <source>
        <dbReference type="Pfam" id="PF00582"/>
    </source>
</evidence>
<dbReference type="InterPro" id="IPR006015">
    <property type="entry name" value="Universal_stress_UspA"/>
</dbReference>
<feature type="domain" description="UspA" evidence="2">
    <location>
        <begin position="155"/>
        <end position="280"/>
    </location>
</feature>
<dbReference type="Pfam" id="PF00582">
    <property type="entry name" value="Usp"/>
    <property type="match status" value="2"/>
</dbReference>
<dbReference type="PANTHER" id="PTHR46268">
    <property type="entry name" value="STRESS RESPONSE PROTEIN NHAX"/>
    <property type="match status" value="1"/>
</dbReference>
<gene>
    <name evidence="3" type="ORF">VB776_00505</name>
</gene>
<accession>A0ABU5RYV7</accession>
<protein>
    <submittedName>
        <fullName evidence="3">Universal stress protein</fullName>
    </submittedName>
</protein>
<dbReference type="SUPFAM" id="SSF52402">
    <property type="entry name" value="Adenine nucleotide alpha hydrolases-like"/>
    <property type="match status" value="2"/>
</dbReference>
<dbReference type="Gene3D" id="3.40.50.620">
    <property type="entry name" value="HUPs"/>
    <property type="match status" value="2"/>
</dbReference>
<reference evidence="3 4" key="1">
    <citation type="submission" date="2023-12" db="EMBL/GenBank/DDBJ databases">
        <title>Novel species of the genus Arcicella isolated from rivers.</title>
        <authorList>
            <person name="Lu H."/>
        </authorList>
    </citation>
    <scope>NUCLEOTIDE SEQUENCE [LARGE SCALE GENOMIC DNA]</scope>
    <source>
        <strain evidence="3 4">DC2W</strain>
    </source>
</reference>
<dbReference type="CDD" id="cd00293">
    <property type="entry name" value="USP-like"/>
    <property type="match status" value="1"/>
</dbReference>
<comment type="similarity">
    <text evidence="1">Belongs to the universal stress protein A family.</text>
</comment>
<evidence type="ECO:0000256" key="1">
    <source>
        <dbReference type="ARBA" id="ARBA00008791"/>
    </source>
</evidence>
<dbReference type="PRINTS" id="PR01438">
    <property type="entry name" value="UNVRSLSTRESS"/>
</dbReference>
<dbReference type="Proteomes" id="UP001303899">
    <property type="component" value="Unassembled WGS sequence"/>
</dbReference>
<evidence type="ECO:0000313" key="4">
    <source>
        <dbReference type="Proteomes" id="UP001303899"/>
    </source>
</evidence>
<organism evidence="3 4">
    <name type="scientific">Arcicella gelida</name>
    <dbReference type="NCBI Taxonomy" id="2984195"/>
    <lineage>
        <taxon>Bacteria</taxon>
        <taxon>Pseudomonadati</taxon>
        <taxon>Bacteroidota</taxon>
        <taxon>Cytophagia</taxon>
        <taxon>Cytophagales</taxon>
        <taxon>Flectobacillaceae</taxon>
        <taxon>Arcicella</taxon>
    </lineage>
</organism>
<name>A0ABU5RYV7_9BACT</name>
<proteinExistence type="inferred from homology"/>
<dbReference type="InterPro" id="IPR014729">
    <property type="entry name" value="Rossmann-like_a/b/a_fold"/>
</dbReference>
<feature type="domain" description="UspA" evidence="2">
    <location>
        <begin position="7"/>
        <end position="147"/>
    </location>
</feature>
<dbReference type="InterPro" id="IPR006016">
    <property type="entry name" value="UspA"/>
</dbReference>
<sequence length="301" mass="34247">MENLSINNILVPIDYSKTSLNALDYVVNLSHNYQSTLHLLHIIDPDTYLSITENGLELDLSQESIIQREKKKLAKLADSIAEKEQLTVYCHCIVGEVVREIIHIAEQISADLIVMGTHGISGFKSFFMGTNAFEVSKKSSCPVLTIPNNKKWRNFEKVLFPVRTIPNALHKYEFAKKIIAKHQSELIILALLDNDNAKKTNYLDEELKSLNEKLVEDNINGYSIFTYTDSVAYTALKKSDELEVDLMIITADFNYSIEDYFVGPFTQQVLNHAKIPILSIRPQESTLVTEKILVNENHDKQ</sequence>
<comment type="caution">
    <text evidence="3">The sequence shown here is derived from an EMBL/GenBank/DDBJ whole genome shotgun (WGS) entry which is preliminary data.</text>
</comment>
<dbReference type="EMBL" id="JAYGIL010000002">
    <property type="protein sequence ID" value="MEA5401372.1"/>
    <property type="molecule type" value="Genomic_DNA"/>
</dbReference>
<dbReference type="RefSeq" id="WP_323324953.1">
    <property type="nucleotide sequence ID" value="NZ_JAYGIL010000002.1"/>
</dbReference>
<evidence type="ECO:0000313" key="3">
    <source>
        <dbReference type="EMBL" id="MEA5401372.1"/>
    </source>
</evidence>
<keyword evidence="4" id="KW-1185">Reference proteome</keyword>
<dbReference type="PANTHER" id="PTHR46268:SF6">
    <property type="entry name" value="UNIVERSAL STRESS PROTEIN UP12"/>
    <property type="match status" value="1"/>
</dbReference>